<reference evidence="3 4" key="1">
    <citation type="submission" date="2024-01" db="EMBL/GenBank/DDBJ databases">
        <title>The genomes of 5 underutilized Papilionoideae crops provide insights into root nodulation and disease resistanc.</title>
        <authorList>
            <person name="Jiang F."/>
        </authorList>
    </citation>
    <scope>NUCLEOTIDE SEQUENCE [LARGE SCALE GENOMIC DNA]</scope>
    <source>
        <strain evidence="3">LVBAO_FW01</strain>
        <tissue evidence="3">Leaves</tissue>
    </source>
</reference>
<evidence type="ECO:0000313" key="4">
    <source>
        <dbReference type="Proteomes" id="UP001367508"/>
    </source>
</evidence>
<dbReference type="Proteomes" id="UP001367508">
    <property type="component" value="Unassembled WGS sequence"/>
</dbReference>
<dbReference type="EMBL" id="JAYMYQ010000004">
    <property type="protein sequence ID" value="KAK7339050.1"/>
    <property type="molecule type" value="Genomic_DNA"/>
</dbReference>
<dbReference type="EMBL" id="JAYMYQ010000006">
    <property type="protein sequence ID" value="KAK7323665.1"/>
    <property type="molecule type" value="Genomic_DNA"/>
</dbReference>
<evidence type="ECO:0000313" key="2">
    <source>
        <dbReference type="EMBL" id="KAK7323665.1"/>
    </source>
</evidence>
<keyword evidence="4" id="KW-1185">Reference proteome</keyword>
<name>A0AAN9QIQ7_CANGL</name>
<dbReference type="EMBL" id="JAYMYQ010000006">
    <property type="protein sequence ID" value="KAK7323664.1"/>
    <property type="molecule type" value="Genomic_DNA"/>
</dbReference>
<organism evidence="3 4">
    <name type="scientific">Canavalia gladiata</name>
    <name type="common">Sword bean</name>
    <name type="synonym">Dolichos gladiatus</name>
    <dbReference type="NCBI Taxonomy" id="3824"/>
    <lineage>
        <taxon>Eukaryota</taxon>
        <taxon>Viridiplantae</taxon>
        <taxon>Streptophyta</taxon>
        <taxon>Embryophyta</taxon>
        <taxon>Tracheophyta</taxon>
        <taxon>Spermatophyta</taxon>
        <taxon>Magnoliopsida</taxon>
        <taxon>eudicotyledons</taxon>
        <taxon>Gunneridae</taxon>
        <taxon>Pentapetalae</taxon>
        <taxon>rosids</taxon>
        <taxon>fabids</taxon>
        <taxon>Fabales</taxon>
        <taxon>Fabaceae</taxon>
        <taxon>Papilionoideae</taxon>
        <taxon>50 kb inversion clade</taxon>
        <taxon>NPAAA clade</taxon>
        <taxon>indigoferoid/millettioid clade</taxon>
        <taxon>Phaseoleae</taxon>
        <taxon>Canavalia</taxon>
    </lineage>
</organism>
<proteinExistence type="predicted"/>
<accession>A0AAN9QIQ7</accession>
<dbReference type="AlphaFoldDB" id="A0AAN9QIQ7"/>
<comment type="caution">
    <text evidence="3">The sequence shown here is derived from an EMBL/GenBank/DDBJ whole genome shotgun (WGS) entry which is preliminary data.</text>
</comment>
<evidence type="ECO:0000313" key="1">
    <source>
        <dbReference type="EMBL" id="KAK7323664.1"/>
    </source>
</evidence>
<protein>
    <submittedName>
        <fullName evidence="3">Uncharacterized protein</fullName>
    </submittedName>
</protein>
<evidence type="ECO:0000313" key="3">
    <source>
        <dbReference type="EMBL" id="KAK7339050.1"/>
    </source>
</evidence>
<gene>
    <name evidence="3" type="ORF">VNO77_19693</name>
    <name evidence="1" type="ORF">VNO77_27148</name>
    <name evidence="2" type="ORF">VNO77_27149</name>
</gene>
<sequence length="106" mass="12908">MRITPLRIRDVYHLLHREGNSMGFWNDWIDKDVLTLFAPPQYILVQGPRPIGIYAQDPGSQYPRFIWFVRWSKFVKAMYDKLWRWRRKWLIIHASGVHRPHVVDSY</sequence>